<name>A0AAW1IDH2_POPJA</name>
<keyword evidence="9" id="KW-1185">Reference proteome</keyword>
<dbReference type="FunFam" id="1.10.340.70:FF:000001">
    <property type="entry name" value="Retrovirus-related Pol polyprotein from transposon gypsy-like Protein"/>
    <property type="match status" value="1"/>
</dbReference>
<keyword evidence="5" id="KW-0378">Hydrolase</keyword>
<feature type="region of interest" description="Disordered" evidence="6">
    <location>
        <begin position="25"/>
        <end position="57"/>
    </location>
</feature>
<dbReference type="GO" id="GO:0003964">
    <property type="term" value="F:RNA-directed DNA polymerase activity"/>
    <property type="evidence" value="ECO:0007669"/>
    <property type="project" value="UniProtKB-EC"/>
</dbReference>
<evidence type="ECO:0000256" key="4">
    <source>
        <dbReference type="ARBA" id="ARBA00022722"/>
    </source>
</evidence>
<organism evidence="8 9">
    <name type="scientific">Popillia japonica</name>
    <name type="common">Japanese beetle</name>
    <dbReference type="NCBI Taxonomy" id="7064"/>
    <lineage>
        <taxon>Eukaryota</taxon>
        <taxon>Metazoa</taxon>
        <taxon>Ecdysozoa</taxon>
        <taxon>Arthropoda</taxon>
        <taxon>Hexapoda</taxon>
        <taxon>Insecta</taxon>
        <taxon>Pterygota</taxon>
        <taxon>Neoptera</taxon>
        <taxon>Endopterygota</taxon>
        <taxon>Coleoptera</taxon>
        <taxon>Polyphaga</taxon>
        <taxon>Scarabaeiformia</taxon>
        <taxon>Scarabaeidae</taxon>
        <taxon>Rutelinae</taxon>
        <taxon>Popillia</taxon>
    </lineage>
</organism>
<evidence type="ECO:0000259" key="7">
    <source>
        <dbReference type="Pfam" id="PF17921"/>
    </source>
</evidence>
<dbReference type="Gene3D" id="1.10.340.70">
    <property type="match status" value="1"/>
</dbReference>
<dbReference type="GO" id="GO:0004519">
    <property type="term" value="F:endonuclease activity"/>
    <property type="evidence" value="ECO:0007669"/>
    <property type="project" value="UniProtKB-KW"/>
</dbReference>
<evidence type="ECO:0000256" key="5">
    <source>
        <dbReference type="ARBA" id="ARBA00022759"/>
    </source>
</evidence>
<gene>
    <name evidence="8" type="ORF">QE152_g36507</name>
</gene>
<keyword evidence="3" id="KW-0548">Nucleotidyltransferase</keyword>
<dbReference type="InterPro" id="IPR021109">
    <property type="entry name" value="Peptidase_aspartic_dom_sf"/>
</dbReference>
<dbReference type="Gene3D" id="3.30.70.270">
    <property type="match status" value="2"/>
</dbReference>
<keyword evidence="2" id="KW-0808">Transferase</keyword>
<dbReference type="FunFam" id="3.30.70.270:FF:000020">
    <property type="entry name" value="Transposon Tf2-6 polyprotein-like Protein"/>
    <property type="match status" value="2"/>
</dbReference>
<feature type="compositionally biased region" description="Acidic residues" evidence="6">
    <location>
        <begin position="27"/>
        <end position="42"/>
    </location>
</feature>
<evidence type="ECO:0000256" key="3">
    <source>
        <dbReference type="ARBA" id="ARBA00022695"/>
    </source>
</evidence>
<comment type="caution">
    <text evidence="8">The sequence shown here is derived from an EMBL/GenBank/DDBJ whole genome shotgun (WGS) entry which is preliminary data.</text>
</comment>
<evidence type="ECO:0000256" key="6">
    <source>
        <dbReference type="SAM" id="MobiDB-lite"/>
    </source>
</evidence>
<dbReference type="Proteomes" id="UP001458880">
    <property type="component" value="Unassembled WGS sequence"/>
</dbReference>
<dbReference type="EC" id="2.7.7.49" evidence="1"/>
<keyword evidence="5" id="KW-0255">Endonuclease</keyword>
<sequence length="688" mass="77653">MAHSRNVYKLTDMTDEDAWALLNSVPTDDENTDVEDDIDYNGDDSIANPDYDANDEDGVRFEEPGCESDSEVPNISQFIASEVLTLSENEPCIPSMPVTLDKSAETFCRHRKRSRLRSPEPTEEEDGPSTPTATFFTGNVQALTNDCREFKSIAWRKKHLQLHIRGVTPSGDLDFKRKTLRGLLSQERGNRSFFTIVNPLVFREDEKDVRESLADLKQATNEVVVPVAASAHKRICSRLTHLSGRIHRLNAENVDQRGIVVALTEELLILPQGHDEKSALFMCAMEGLYNRLSKKPDEQTIVNRIRRNLLPQYVARWKVFITGYQRNPTNKPSLTGFVVICCLIKETTSSSCPMFTQKPNDNRPYLNVNILGQNFLALIDSGSCSSILGSAGLGYLDKWNVPLKSDNSLQVSTADGSVQTCIGYLDLPVRFLGFIVDQEGLRTDPDKVSAIVDYPTPKTTTQIKRLIGLVGYYRRFLKNFSALSSPITDLLRGRKKGQPITWTPEADKAFHPDKVSAIVDYPTPKTTTQIKRLIGLVGYYRRFLKNFSALSSPITDLLRGRKKGQPITWTPEADKAFQEIKTALTTAPVLASPDFSQPAKVKENPEKFPSFRVENNYLYKHILSRNPLGGNLPDWKIVVPTPHRGEILHKYHDAETAAHLGVSKTFNRIFELYYWPRMHKQLDSQNMM</sequence>
<feature type="domain" description="Integrase zinc-binding" evidence="7">
    <location>
        <begin position="639"/>
        <end position="681"/>
    </location>
</feature>
<dbReference type="AlphaFoldDB" id="A0AAW1IDH2"/>
<dbReference type="InterPro" id="IPR050951">
    <property type="entry name" value="Retrovirus_Pol_polyprotein"/>
</dbReference>
<accession>A0AAW1IDH2</accession>
<dbReference type="SUPFAM" id="SSF50630">
    <property type="entry name" value="Acid proteases"/>
    <property type="match status" value="1"/>
</dbReference>
<dbReference type="PANTHER" id="PTHR37984">
    <property type="entry name" value="PROTEIN CBG26694"/>
    <property type="match status" value="1"/>
</dbReference>
<dbReference type="InterPro" id="IPR043128">
    <property type="entry name" value="Rev_trsase/Diguanyl_cyclase"/>
</dbReference>
<evidence type="ECO:0000256" key="1">
    <source>
        <dbReference type="ARBA" id="ARBA00012493"/>
    </source>
</evidence>
<feature type="region of interest" description="Disordered" evidence="6">
    <location>
        <begin position="110"/>
        <end position="134"/>
    </location>
</feature>
<evidence type="ECO:0000313" key="9">
    <source>
        <dbReference type="Proteomes" id="UP001458880"/>
    </source>
</evidence>
<dbReference type="InterPro" id="IPR041588">
    <property type="entry name" value="Integrase_H2C2"/>
</dbReference>
<dbReference type="Pfam" id="PF17921">
    <property type="entry name" value="Integrase_H2C2"/>
    <property type="match status" value="1"/>
</dbReference>
<evidence type="ECO:0000313" key="8">
    <source>
        <dbReference type="EMBL" id="KAK9687360.1"/>
    </source>
</evidence>
<keyword evidence="4" id="KW-0540">Nuclease</keyword>
<dbReference type="InterPro" id="IPR043502">
    <property type="entry name" value="DNA/RNA_pol_sf"/>
</dbReference>
<evidence type="ECO:0000256" key="2">
    <source>
        <dbReference type="ARBA" id="ARBA00022679"/>
    </source>
</evidence>
<dbReference type="EMBL" id="JASPKY010000649">
    <property type="protein sequence ID" value="KAK9687360.1"/>
    <property type="molecule type" value="Genomic_DNA"/>
</dbReference>
<dbReference type="SUPFAM" id="SSF56672">
    <property type="entry name" value="DNA/RNA polymerases"/>
    <property type="match status" value="2"/>
</dbReference>
<reference evidence="8 9" key="1">
    <citation type="journal article" date="2024" name="BMC Genomics">
        <title>De novo assembly and annotation of Popillia japonica's genome with initial clues to its potential as an invasive pest.</title>
        <authorList>
            <person name="Cucini C."/>
            <person name="Boschi S."/>
            <person name="Funari R."/>
            <person name="Cardaioli E."/>
            <person name="Iannotti N."/>
            <person name="Marturano G."/>
            <person name="Paoli F."/>
            <person name="Bruttini M."/>
            <person name="Carapelli A."/>
            <person name="Frati F."/>
            <person name="Nardi F."/>
        </authorList>
    </citation>
    <scope>NUCLEOTIDE SEQUENCE [LARGE SCALE GENOMIC DNA]</scope>
    <source>
        <strain evidence="8">DMR45628</strain>
    </source>
</reference>
<protein>
    <recommendedName>
        <fullName evidence="1">RNA-directed DNA polymerase</fullName>
        <ecNumber evidence="1">2.7.7.49</ecNumber>
    </recommendedName>
</protein>
<proteinExistence type="predicted"/>
<dbReference type="PANTHER" id="PTHR37984:SF5">
    <property type="entry name" value="PROTEIN NYNRIN-LIKE"/>
    <property type="match status" value="1"/>
</dbReference>